<accession>A0ABU5AXB1</accession>
<organism evidence="1 2">
    <name type="scientific">Mesorhizobium abyssinicae</name>
    <dbReference type="NCBI Taxonomy" id="1209958"/>
    <lineage>
        <taxon>Bacteria</taxon>
        <taxon>Pseudomonadati</taxon>
        <taxon>Pseudomonadota</taxon>
        <taxon>Alphaproteobacteria</taxon>
        <taxon>Hyphomicrobiales</taxon>
        <taxon>Phyllobacteriaceae</taxon>
        <taxon>Mesorhizobium</taxon>
    </lineage>
</organism>
<keyword evidence="2" id="KW-1185">Reference proteome</keyword>
<sequence>MAFKKYSSIFTPVDLEILQRVFDQLCAERRLSLKDREQREQLAYEVIQAFENGICDEVALRRLFSKRREAMAE</sequence>
<reference evidence="1 2" key="1">
    <citation type="submission" date="2023-08" db="EMBL/GenBank/DDBJ databases">
        <title>Implementing the SeqCode for naming new Mesorhizobium species isolated from Vachellia karroo root nodules.</title>
        <authorList>
            <person name="Van Lill M."/>
        </authorList>
    </citation>
    <scope>NUCLEOTIDE SEQUENCE [LARGE SCALE GENOMIC DNA]</scope>
    <source>
        <strain evidence="1 2">VK4B</strain>
    </source>
</reference>
<evidence type="ECO:0000313" key="1">
    <source>
        <dbReference type="EMBL" id="MDX8541774.1"/>
    </source>
</evidence>
<gene>
    <name evidence="1" type="ORF">RFM23_29620</name>
</gene>
<dbReference type="Proteomes" id="UP001276564">
    <property type="component" value="Unassembled WGS sequence"/>
</dbReference>
<evidence type="ECO:0008006" key="3">
    <source>
        <dbReference type="Google" id="ProtNLM"/>
    </source>
</evidence>
<proteinExistence type="predicted"/>
<name>A0ABU5AXB1_9HYPH</name>
<dbReference type="RefSeq" id="WP_320322055.1">
    <property type="nucleotide sequence ID" value="NZ_JAVIIP010000027.1"/>
</dbReference>
<evidence type="ECO:0000313" key="2">
    <source>
        <dbReference type="Proteomes" id="UP001276564"/>
    </source>
</evidence>
<comment type="caution">
    <text evidence="1">The sequence shown here is derived from an EMBL/GenBank/DDBJ whole genome shotgun (WGS) entry which is preliminary data.</text>
</comment>
<protein>
    <recommendedName>
        <fullName evidence="3">RNA-binding protein</fullName>
    </recommendedName>
</protein>
<dbReference type="EMBL" id="JAVIIP010000027">
    <property type="protein sequence ID" value="MDX8541774.1"/>
    <property type="molecule type" value="Genomic_DNA"/>
</dbReference>